<dbReference type="AlphaFoldDB" id="A0A6P3YAG5"/>
<protein>
    <submittedName>
        <fullName evidence="6 7">Protein FAM13A</fullName>
    </submittedName>
</protein>
<evidence type="ECO:0000313" key="6">
    <source>
        <dbReference type="RefSeq" id="XP_014487976.1"/>
    </source>
</evidence>
<keyword evidence="2" id="KW-0175">Coiled coil</keyword>
<feature type="compositionally biased region" description="Low complexity" evidence="3">
    <location>
        <begin position="438"/>
        <end position="451"/>
    </location>
</feature>
<dbReference type="Gene3D" id="1.10.10.1460">
    <property type="match status" value="1"/>
</dbReference>
<reference evidence="6 7" key="1">
    <citation type="submission" date="2025-04" db="UniProtKB">
        <authorList>
            <consortium name="RefSeq"/>
        </authorList>
    </citation>
    <scope>IDENTIFICATION</scope>
</reference>
<gene>
    <name evidence="6 7" type="primary">LOC106751569</name>
</gene>
<dbReference type="KEGG" id="dqu:106751569"/>
<evidence type="ECO:0000313" key="5">
    <source>
        <dbReference type="Proteomes" id="UP000515204"/>
    </source>
</evidence>
<feature type="region of interest" description="Disordered" evidence="3">
    <location>
        <begin position="395"/>
        <end position="456"/>
    </location>
</feature>
<sequence>MGHGVRCGGLPLHERTNVSPVSKKSSSVPSPCEVVVATEKYDCDAERLRSSERFSRSVTPRGRRQARKRRVHRVPDADASSSKENEEESENMYISNMSPSPNSHNGSPAQSFLEMLSSGPSRSPSPARPPTVDHEDMNNPSLTNWGFQHLEGNDEAVDARVEAMLSPRNSLLLPRRFYSEEEMQPSTPSPSDLGLKNLAKHINGLKKKIKKYEDEFEENFGYRPSHSDKMSNRDIKRLCTELNKLRKEHKMLKEDPIGALLAFGNNRQVNAADTAGSPVNNNNGHEKSRASSMEEMVKEVEKKLNEKRIKYNRPDNMEELSYEQLVDEKTAVQKALLHIESAFGRPVSKEDRAVVRPLYDRYRTLKRLLIRAGASKNKDSVSELATILEHETMDFTSSSLPGNPTDVDRRASEPDMSHRGILDCIDPADQLPTDSDSQHSSSEGSRGTGESLHALPQEELLAQQRATREEKKRLRRALKELEAQFEARAGRRMQREDRGPQVTTVYESYKQAKAKLRLIDALIAKKA</sequence>
<dbReference type="PANTHER" id="PTHR15904:SF17">
    <property type="entry name" value="RHO-GAP DOMAIN-CONTAINING PROTEIN"/>
    <property type="match status" value="1"/>
</dbReference>
<feature type="compositionally biased region" description="Basic and acidic residues" evidence="3">
    <location>
        <begin position="73"/>
        <end position="84"/>
    </location>
</feature>
<dbReference type="OrthoDB" id="185175at2759"/>
<dbReference type="InterPro" id="IPR059029">
    <property type="entry name" value="FAM13A_dom"/>
</dbReference>
<dbReference type="RefSeq" id="XP_014487976.1">
    <property type="nucleotide sequence ID" value="XM_014632490.1"/>
</dbReference>
<comment type="similarity">
    <text evidence="1">Belongs to the FAM13 family.</text>
</comment>
<evidence type="ECO:0000256" key="3">
    <source>
        <dbReference type="SAM" id="MobiDB-lite"/>
    </source>
</evidence>
<evidence type="ECO:0000256" key="1">
    <source>
        <dbReference type="ARBA" id="ARBA00007549"/>
    </source>
</evidence>
<feature type="compositionally biased region" description="Basic and acidic residues" evidence="3">
    <location>
        <begin position="39"/>
        <end position="55"/>
    </location>
</feature>
<dbReference type="PANTHER" id="PTHR15904">
    <property type="entry name" value="FAM13"/>
    <property type="match status" value="1"/>
</dbReference>
<feature type="coiled-coil region" evidence="2">
    <location>
        <begin position="195"/>
        <end position="255"/>
    </location>
</feature>
<feature type="region of interest" description="Disordered" evidence="3">
    <location>
        <begin position="1"/>
        <end position="147"/>
    </location>
</feature>
<feature type="region of interest" description="Disordered" evidence="3">
    <location>
        <begin position="272"/>
        <end position="292"/>
    </location>
</feature>
<evidence type="ECO:0000259" key="4">
    <source>
        <dbReference type="Pfam" id="PF26116"/>
    </source>
</evidence>
<feature type="compositionally biased region" description="Basic and acidic residues" evidence="3">
    <location>
        <begin position="406"/>
        <end position="421"/>
    </location>
</feature>
<dbReference type="GeneID" id="106751569"/>
<evidence type="ECO:0000313" key="7">
    <source>
        <dbReference type="RefSeq" id="XP_014487983.1"/>
    </source>
</evidence>
<proteinExistence type="inferred from homology"/>
<name>A0A6P3YAG5_DINQU</name>
<dbReference type="Proteomes" id="UP000515204">
    <property type="component" value="Unplaced"/>
</dbReference>
<feature type="compositionally biased region" description="Basic residues" evidence="3">
    <location>
        <begin position="61"/>
        <end position="72"/>
    </location>
</feature>
<organism evidence="5 6">
    <name type="scientific">Dinoponera quadriceps</name>
    <name type="common">South American ant</name>
    <dbReference type="NCBI Taxonomy" id="609295"/>
    <lineage>
        <taxon>Eukaryota</taxon>
        <taxon>Metazoa</taxon>
        <taxon>Ecdysozoa</taxon>
        <taxon>Arthropoda</taxon>
        <taxon>Hexapoda</taxon>
        <taxon>Insecta</taxon>
        <taxon>Pterygota</taxon>
        <taxon>Neoptera</taxon>
        <taxon>Endopterygota</taxon>
        <taxon>Hymenoptera</taxon>
        <taxon>Apocrita</taxon>
        <taxon>Aculeata</taxon>
        <taxon>Formicoidea</taxon>
        <taxon>Formicidae</taxon>
        <taxon>Ponerinae</taxon>
        <taxon>Ponerini</taxon>
        <taxon>Dinoponera</taxon>
    </lineage>
</organism>
<feature type="domain" description="FAM13A-like" evidence="4">
    <location>
        <begin position="457"/>
        <end position="526"/>
    </location>
</feature>
<feature type="compositionally biased region" description="Low complexity" evidence="3">
    <location>
        <begin position="18"/>
        <end position="36"/>
    </location>
</feature>
<dbReference type="InterPro" id="IPR039102">
    <property type="entry name" value="FAM13"/>
</dbReference>
<accession>A0A6P3YAG5</accession>
<evidence type="ECO:0000256" key="2">
    <source>
        <dbReference type="SAM" id="Coils"/>
    </source>
</evidence>
<feature type="compositionally biased region" description="Polar residues" evidence="3">
    <location>
        <begin position="272"/>
        <end position="283"/>
    </location>
</feature>
<dbReference type="RefSeq" id="XP_014487983.1">
    <property type="nucleotide sequence ID" value="XM_014632497.1"/>
</dbReference>
<feature type="coiled-coil region" evidence="2">
    <location>
        <begin position="457"/>
        <end position="491"/>
    </location>
</feature>
<dbReference type="Pfam" id="PF26116">
    <property type="entry name" value="FAM13A"/>
    <property type="match status" value="1"/>
</dbReference>
<keyword evidence="5" id="KW-1185">Reference proteome</keyword>
<feature type="compositionally biased region" description="Polar residues" evidence="3">
    <location>
        <begin position="99"/>
        <end position="110"/>
    </location>
</feature>